<comment type="caution">
    <text evidence="1">The sequence shown here is derived from an EMBL/GenBank/DDBJ whole genome shotgun (WGS) entry which is preliminary data.</text>
</comment>
<evidence type="ECO:0000313" key="2">
    <source>
        <dbReference type="Proteomes" id="UP001583177"/>
    </source>
</evidence>
<organism evidence="1 2">
    <name type="scientific">Diaporthe australafricana</name>
    <dbReference type="NCBI Taxonomy" id="127596"/>
    <lineage>
        <taxon>Eukaryota</taxon>
        <taxon>Fungi</taxon>
        <taxon>Dikarya</taxon>
        <taxon>Ascomycota</taxon>
        <taxon>Pezizomycotina</taxon>
        <taxon>Sordariomycetes</taxon>
        <taxon>Sordariomycetidae</taxon>
        <taxon>Diaporthales</taxon>
        <taxon>Diaporthaceae</taxon>
        <taxon>Diaporthe</taxon>
    </lineage>
</organism>
<evidence type="ECO:0000313" key="1">
    <source>
        <dbReference type="EMBL" id="KAL1851747.1"/>
    </source>
</evidence>
<reference evidence="1 2" key="1">
    <citation type="journal article" date="2024" name="IMA Fungus">
        <title>IMA Genome - F19 : A genome assembly and annotation guide to empower mycologists, including annotated draft genome sequences of Ceratocystis pirilliformis, Diaporthe australafricana, Fusarium ophioides, Paecilomyces lecythidis, and Sporothrix stenoceras.</title>
        <authorList>
            <person name="Aylward J."/>
            <person name="Wilson A.M."/>
            <person name="Visagie C.M."/>
            <person name="Spraker J."/>
            <person name="Barnes I."/>
            <person name="Buitendag C."/>
            <person name="Ceriani C."/>
            <person name="Del Mar Angel L."/>
            <person name="du Plessis D."/>
            <person name="Fuchs T."/>
            <person name="Gasser K."/>
            <person name="Kramer D."/>
            <person name="Li W."/>
            <person name="Munsamy K."/>
            <person name="Piso A."/>
            <person name="Price J.L."/>
            <person name="Sonnekus B."/>
            <person name="Thomas C."/>
            <person name="van der Nest A."/>
            <person name="van Dijk A."/>
            <person name="van Heerden A."/>
            <person name="van Vuuren N."/>
            <person name="Yilmaz N."/>
            <person name="Duong T.A."/>
            <person name="van der Merwe N.A."/>
            <person name="Wingfield M.J."/>
            <person name="Wingfield B.D."/>
        </authorList>
    </citation>
    <scope>NUCLEOTIDE SEQUENCE [LARGE SCALE GENOMIC DNA]</scope>
    <source>
        <strain evidence="1 2">CMW 18300</strain>
    </source>
</reference>
<name>A0ABR3W2R9_9PEZI</name>
<gene>
    <name evidence="1" type="ORF">Daus18300_012432</name>
</gene>
<protein>
    <recommendedName>
        <fullName evidence="3">Protein kinase domain-containing protein</fullName>
    </recommendedName>
</protein>
<accession>A0ABR3W2R9</accession>
<dbReference type="EMBL" id="JAWRVE010000168">
    <property type="protein sequence ID" value="KAL1851747.1"/>
    <property type="molecule type" value="Genomic_DNA"/>
</dbReference>
<keyword evidence="2" id="KW-1185">Reference proteome</keyword>
<dbReference type="Proteomes" id="UP001583177">
    <property type="component" value="Unassembled WGS sequence"/>
</dbReference>
<evidence type="ECO:0008006" key="3">
    <source>
        <dbReference type="Google" id="ProtNLM"/>
    </source>
</evidence>
<sequence length="280" mass="31540">MPPRKRKVAEPDVIQHLNDIVELRVLQVIQDGGAKRSTVYLIECQRRLLKESPTEIASQPSTCVLKTFPPNVFHEGLFQREVAAYTELQRSTAANDPEEAWAVLSSYHAEPASWPFCFGRLQIPGSEEPLQVGGGWIRPSQPVPRPSGAKQRRGLLLEHIPDLTSLTVDRLDDELVAMVRRVTSELHACNVVHGDLVDHASWPHIGFGNIFLRKREGSGVEEVFLMDFNRSRIVGPHPRDQAMAREEEEQMADLLGRALEKKMAIDEVPKEVRKLLGLKN</sequence>
<proteinExistence type="predicted"/>